<sequence length="143" mass="16567">MRVTKKDNEEGRSVDGIIDVGWECLDSGKCRVKVMEEVLFIDVKDLRDGDIVIAEDGRRFRVRLKEEEVISLPIRDELSFTLGYIIGNFHSRVMIKERKVYAMAVPTLMERLSEFNAQKVKTKFMPNIELPIPYSVVLDFGQR</sequence>
<comment type="caution">
    <text evidence="1">The sequence shown here is derived from an EMBL/GenBank/DDBJ whole genome shotgun (WGS) entry which is preliminary data.</text>
</comment>
<organism evidence="1 2">
    <name type="scientific">Candidatus Acidianus copahuensis</name>
    <dbReference type="NCBI Taxonomy" id="1160895"/>
    <lineage>
        <taxon>Archaea</taxon>
        <taxon>Thermoproteota</taxon>
        <taxon>Thermoprotei</taxon>
        <taxon>Sulfolobales</taxon>
        <taxon>Sulfolobaceae</taxon>
        <taxon>Acidianus</taxon>
    </lineage>
</organism>
<dbReference type="RefSeq" id="WP_048098427.1">
    <property type="nucleotide sequence ID" value="NZ_JFZT01000001.1"/>
</dbReference>
<dbReference type="OrthoDB" id="34716at2157"/>
<reference evidence="1 2" key="1">
    <citation type="submission" date="2014-03" db="EMBL/GenBank/DDBJ databases">
        <title>Draft genome sequence of the novel thermoacidophilic archaea Acidianus copahuensis ALE1 strain, isolated from Copahue volcanic area in Neuquen Argentina.</title>
        <authorList>
            <person name="Urbieta M.S."/>
            <person name="Rascovan N."/>
            <person name="Castro C."/>
            <person name="Revale S."/>
            <person name="Giaveno M.A."/>
            <person name="Vazquez M.P."/>
            <person name="Donati E.R."/>
        </authorList>
    </citation>
    <scope>NUCLEOTIDE SEQUENCE [LARGE SCALE GENOMIC DNA]</scope>
    <source>
        <strain evidence="1 2">ALE1</strain>
    </source>
</reference>
<evidence type="ECO:0008006" key="3">
    <source>
        <dbReference type="Google" id="ProtNLM"/>
    </source>
</evidence>
<dbReference type="AlphaFoldDB" id="A0A031LXP9"/>
<evidence type="ECO:0000313" key="2">
    <source>
        <dbReference type="Proteomes" id="UP000024332"/>
    </source>
</evidence>
<dbReference type="STRING" id="1160895.CM19_00070"/>
<keyword evidence="2" id="KW-1185">Reference proteome</keyword>
<proteinExistence type="predicted"/>
<evidence type="ECO:0000313" key="1">
    <source>
        <dbReference type="EMBL" id="EZQ12279.1"/>
    </source>
</evidence>
<gene>
    <name evidence="1" type="ORF">CM19_00070</name>
</gene>
<accession>A0A031LXP9</accession>
<dbReference type="Proteomes" id="UP000024332">
    <property type="component" value="Unassembled WGS sequence"/>
</dbReference>
<dbReference type="EMBL" id="JFZT01000001">
    <property type="protein sequence ID" value="EZQ12279.1"/>
    <property type="molecule type" value="Genomic_DNA"/>
</dbReference>
<protein>
    <recommendedName>
        <fullName evidence="3">Urease accessory protein UreE</fullName>
    </recommendedName>
</protein>
<name>A0A031LXP9_9CREN</name>